<evidence type="ECO:0000256" key="1">
    <source>
        <dbReference type="ARBA" id="ARBA00006432"/>
    </source>
</evidence>
<comment type="catalytic activity">
    <reaction evidence="12">
        <text>hexadecanoate + ATP + CoA = hexadecanoyl-CoA + AMP + diphosphate</text>
        <dbReference type="Rhea" id="RHEA:30751"/>
        <dbReference type="ChEBI" id="CHEBI:7896"/>
        <dbReference type="ChEBI" id="CHEBI:30616"/>
        <dbReference type="ChEBI" id="CHEBI:33019"/>
        <dbReference type="ChEBI" id="CHEBI:57287"/>
        <dbReference type="ChEBI" id="CHEBI:57379"/>
        <dbReference type="ChEBI" id="CHEBI:456215"/>
    </reaction>
    <physiologicalReaction direction="left-to-right" evidence="12">
        <dbReference type="Rhea" id="RHEA:30752"/>
    </physiologicalReaction>
</comment>
<evidence type="ECO:0000256" key="10">
    <source>
        <dbReference type="ARBA" id="ARBA00024548"/>
    </source>
</evidence>
<evidence type="ECO:0000256" key="3">
    <source>
        <dbReference type="ARBA" id="ARBA00022741"/>
    </source>
</evidence>
<dbReference type="Gene3D" id="3.40.50.12780">
    <property type="entry name" value="N-terminal domain of ligase-like"/>
    <property type="match status" value="1"/>
</dbReference>
<evidence type="ECO:0000256" key="8">
    <source>
        <dbReference type="ARBA" id="ARBA00024495"/>
    </source>
</evidence>
<dbReference type="PROSITE" id="PS00455">
    <property type="entry name" value="AMP_BINDING"/>
    <property type="match status" value="1"/>
</dbReference>
<evidence type="ECO:0000313" key="17">
    <source>
        <dbReference type="Proteomes" id="UP001152320"/>
    </source>
</evidence>
<dbReference type="Pfam" id="PF00501">
    <property type="entry name" value="AMP-binding"/>
    <property type="match status" value="1"/>
</dbReference>
<evidence type="ECO:0000256" key="2">
    <source>
        <dbReference type="ARBA" id="ARBA00022598"/>
    </source>
</evidence>
<evidence type="ECO:0000256" key="4">
    <source>
        <dbReference type="ARBA" id="ARBA00022832"/>
    </source>
</evidence>
<feature type="domain" description="AMP-dependent synthetase/ligase" evidence="15">
    <location>
        <begin position="94"/>
        <end position="497"/>
    </location>
</feature>
<comment type="catalytic activity">
    <reaction evidence="11">
        <text>(E)-hexadec-2-enoate + ATP + CoA = (2E)-hexadecenoyl-CoA + AMP + diphosphate</text>
        <dbReference type="Rhea" id="RHEA:36139"/>
        <dbReference type="ChEBI" id="CHEBI:30616"/>
        <dbReference type="ChEBI" id="CHEBI:33019"/>
        <dbReference type="ChEBI" id="CHEBI:57287"/>
        <dbReference type="ChEBI" id="CHEBI:61526"/>
        <dbReference type="ChEBI" id="CHEBI:72745"/>
        <dbReference type="ChEBI" id="CHEBI:456215"/>
    </reaction>
    <physiologicalReaction direction="left-to-right" evidence="11">
        <dbReference type="Rhea" id="RHEA:36140"/>
    </physiologicalReaction>
</comment>
<reference evidence="16" key="1">
    <citation type="submission" date="2021-10" db="EMBL/GenBank/DDBJ databases">
        <title>Tropical sea cucumber genome reveals ecological adaptation and Cuvierian tubules defense mechanism.</title>
        <authorList>
            <person name="Chen T."/>
        </authorList>
    </citation>
    <scope>NUCLEOTIDE SEQUENCE</scope>
    <source>
        <strain evidence="16">Nanhai2018</strain>
        <tissue evidence="16">Muscle</tissue>
    </source>
</reference>
<keyword evidence="5 13" id="KW-0067">ATP-binding</keyword>
<comment type="catalytic activity">
    <reaction evidence="8">
        <text>12-hydroxy-(5Z,8Z,10E,14Z)-eicosatetraenoate + ATP + CoA = 12-hydroxy-(5Z,8Z,10E,14Z)-eicosatetraenoyl-CoA + AMP + diphosphate</text>
        <dbReference type="Rhea" id="RHEA:52112"/>
        <dbReference type="ChEBI" id="CHEBI:30616"/>
        <dbReference type="ChEBI" id="CHEBI:33019"/>
        <dbReference type="ChEBI" id="CHEBI:57287"/>
        <dbReference type="ChEBI" id="CHEBI:90718"/>
        <dbReference type="ChEBI" id="CHEBI:136408"/>
        <dbReference type="ChEBI" id="CHEBI:456215"/>
    </reaction>
    <physiologicalReaction direction="left-to-right" evidence="8">
        <dbReference type="Rhea" id="RHEA:52113"/>
    </physiologicalReaction>
</comment>
<dbReference type="SUPFAM" id="SSF56801">
    <property type="entry name" value="Acetyl-CoA synthetase-like"/>
    <property type="match status" value="1"/>
</dbReference>
<evidence type="ECO:0000256" key="6">
    <source>
        <dbReference type="ARBA" id="ARBA00024469"/>
    </source>
</evidence>
<evidence type="ECO:0000259" key="15">
    <source>
        <dbReference type="Pfam" id="PF00501"/>
    </source>
</evidence>
<comment type="catalytic activity">
    <reaction evidence="7">
        <text>a long-chain fatty acid + ATP + CoA = a long-chain fatty acyl-CoA + AMP + diphosphate</text>
        <dbReference type="Rhea" id="RHEA:15421"/>
        <dbReference type="ChEBI" id="CHEBI:30616"/>
        <dbReference type="ChEBI" id="CHEBI:33019"/>
        <dbReference type="ChEBI" id="CHEBI:57287"/>
        <dbReference type="ChEBI" id="CHEBI:57560"/>
        <dbReference type="ChEBI" id="CHEBI:83139"/>
        <dbReference type="ChEBI" id="CHEBI:456215"/>
        <dbReference type="EC" id="6.2.1.3"/>
    </reaction>
    <physiologicalReaction direction="left-to-right" evidence="7">
        <dbReference type="Rhea" id="RHEA:15422"/>
    </physiologicalReaction>
</comment>
<keyword evidence="3 13" id="KW-0547">Nucleotide-binding</keyword>
<feature type="region of interest" description="Disordered" evidence="14">
    <location>
        <begin position="693"/>
        <end position="766"/>
    </location>
</feature>
<dbReference type="PANTHER" id="PTHR43272">
    <property type="entry name" value="LONG-CHAIN-FATTY-ACID--COA LIGASE"/>
    <property type="match status" value="1"/>
</dbReference>
<comment type="caution">
    <text evidence="16">The sequence shown here is derived from an EMBL/GenBank/DDBJ whole genome shotgun (WGS) entry which is preliminary data.</text>
</comment>
<keyword evidence="4 13" id="KW-0276">Fatty acid metabolism</keyword>
<dbReference type="InterPro" id="IPR020845">
    <property type="entry name" value="AMP-binding_CS"/>
</dbReference>
<sequence length="766" mass="84535">MKTVELTKIKEGDLPGESAGGVSRRGEIGLGKLNVQQQSVQLPDTNIRVCSLVKDGNLLTSFYDDVKTLYDAFQRGLSKSKHSPCLGWRPKPDQPYKWLSYEQVYSRAQYFGSGLVKQGFEAGQETMIGIYSANRIGWVITEQAANMYSMIIVPLYDTLGAEACKYICNQTELRVVVCDNEDRASLLLTQASEIPSLKTYIVMDSVSDEFKKKASAAGVTVHQFIQIEREGENNLKEPVPPKPEDLCTICYTSGTTGNPKGVMLTHGNFIVGSVGNAAVGSESFEIRTGDVYISYLPLAHVYERFAQLNLLMHGASIGFFQGDIKLLLDDVKTLRPTFFPCVPRVMNRIYDRVMSTVAATGGIKAKLFHKALREKKKEIQKGIVRNNGFWDIFLKKPRMSTGGRVRAITTGAAPVSPEIKMFFRAIFGCYVIEGYGQTETGTLTSITSPRDLSDGHVGCILPCLQVKLIDVPDLEYFASNGQGEVCVKGGNIFQGYYKDPEKTAEAIDDEGYLHSGDVGEFLPNGQLKIIDRVKHIFKLSQGEYVAPEKIENEYLRTEGVAQIFVHGESLQDCCVAIVIPDEEWLGQHAAKNGWDGEPESWCAKPELKKVILDKMNETAKLAQLKGFEQVKNLRLHAEAFSVENGLLTPTLKSKRPIVRRRYQEDIIAMYQELADKKAAQAEKKAAAAAAQNGSAANGAASSSTPTNGAVKAEETQDSKPSEEENGNETKEEESKEEEGKVEETKEDGGGKAENEDTPKEETKEEE</sequence>
<comment type="catalytic activity">
    <reaction evidence="9">
        <text>15-hydroxy-(5Z,8Z,11Z,13E)-eicosatetraenoate + ATP + CoA = 15-hydroxy-(5Z,8Z,11Z,13E)-eicosatetraenoyl-CoA + AMP + diphosphate</text>
        <dbReference type="Rhea" id="RHEA:52116"/>
        <dbReference type="ChEBI" id="CHEBI:30616"/>
        <dbReference type="ChEBI" id="CHEBI:33019"/>
        <dbReference type="ChEBI" id="CHEBI:57287"/>
        <dbReference type="ChEBI" id="CHEBI:78832"/>
        <dbReference type="ChEBI" id="CHEBI:136409"/>
        <dbReference type="ChEBI" id="CHEBI:456215"/>
    </reaction>
    <physiologicalReaction direction="left-to-right" evidence="9">
        <dbReference type="Rhea" id="RHEA:52117"/>
    </physiologicalReaction>
</comment>
<protein>
    <recommendedName>
        <fullName evidence="13">Long-chain-fatty-acid--CoA ligase</fullName>
        <ecNumber evidence="13">6.2.1.3</ecNumber>
    </recommendedName>
</protein>
<keyword evidence="13" id="KW-0443">Lipid metabolism</keyword>
<keyword evidence="17" id="KW-1185">Reference proteome</keyword>
<evidence type="ECO:0000256" key="5">
    <source>
        <dbReference type="ARBA" id="ARBA00022840"/>
    </source>
</evidence>
<dbReference type="GO" id="GO:0005524">
    <property type="term" value="F:ATP binding"/>
    <property type="evidence" value="ECO:0007669"/>
    <property type="project" value="UniProtKB-KW"/>
</dbReference>
<dbReference type="EMBL" id="JAIZAY010000020">
    <property type="protein sequence ID" value="KAJ8022314.1"/>
    <property type="molecule type" value="Genomic_DNA"/>
</dbReference>
<evidence type="ECO:0000256" key="12">
    <source>
        <dbReference type="ARBA" id="ARBA00049139"/>
    </source>
</evidence>
<evidence type="ECO:0000256" key="14">
    <source>
        <dbReference type="SAM" id="MobiDB-lite"/>
    </source>
</evidence>
<evidence type="ECO:0000256" key="13">
    <source>
        <dbReference type="RuleBase" id="RU369030"/>
    </source>
</evidence>
<name>A0A9Q0YHN1_HOLLE</name>
<evidence type="ECO:0000256" key="11">
    <source>
        <dbReference type="ARBA" id="ARBA00024565"/>
    </source>
</evidence>
<comment type="function">
    <text evidence="13">Catalyzes the conversion of long-chain fatty acids to their active form acyl-CoAs for both synthesis of cellular lipids, and degradation via beta-oxidation.</text>
</comment>
<dbReference type="GO" id="GO:0047676">
    <property type="term" value="F:arachidonate-CoA ligase activity"/>
    <property type="evidence" value="ECO:0007669"/>
    <property type="project" value="UniProtKB-EC"/>
</dbReference>
<comment type="similarity">
    <text evidence="1 13">Belongs to the ATP-dependent AMP-binding enzyme family.</text>
</comment>
<evidence type="ECO:0000256" key="9">
    <source>
        <dbReference type="ARBA" id="ARBA00024532"/>
    </source>
</evidence>
<dbReference type="GO" id="GO:0005783">
    <property type="term" value="C:endoplasmic reticulum"/>
    <property type="evidence" value="ECO:0007669"/>
    <property type="project" value="TreeGrafter"/>
</dbReference>
<dbReference type="Proteomes" id="UP001152320">
    <property type="component" value="Chromosome 20"/>
</dbReference>
<organism evidence="16 17">
    <name type="scientific">Holothuria leucospilota</name>
    <name type="common">Black long sea cucumber</name>
    <name type="synonym">Mertensiothuria leucospilota</name>
    <dbReference type="NCBI Taxonomy" id="206669"/>
    <lineage>
        <taxon>Eukaryota</taxon>
        <taxon>Metazoa</taxon>
        <taxon>Echinodermata</taxon>
        <taxon>Eleutherozoa</taxon>
        <taxon>Echinozoa</taxon>
        <taxon>Holothuroidea</taxon>
        <taxon>Aspidochirotacea</taxon>
        <taxon>Aspidochirotida</taxon>
        <taxon>Holothuriidae</taxon>
        <taxon>Holothuria</taxon>
    </lineage>
</organism>
<proteinExistence type="inferred from homology"/>
<accession>A0A9Q0YHN1</accession>
<dbReference type="InterPro" id="IPR042099">
    <property type="entry name" value="ANL_N_sf"/>
</dbReference>
<dbReference type="CDD" id="cd05927">
    <property type="entry name" value="LC-FACS_euk"/>
    <property type="match status" value="1"/>
</dbReference>
<evidence type="ECO:0000256" key="7">
    <source>
        <dbReference type="ARBA" id="ARBA00024484"/>
    </source>
</evidence>
<dbReference type="AlphaFoldDB" id="A0A9Q0YHN1"/>
<comment type="catalytic activity">
    <reaction evidence="10">
        <text>(5Z,8Z,11Z,14Z)-eicosatetraenoate + ATP + CoA = (5Z,8Z,11Z,14Z)-eicosatetraenoyl-CoA + AMP + diphosphate</text>
        <dbReference type="Rhea" id="RHEA:19713"/>
        <dbReference type="ChEBI" id="CHEBI:30616"/>
        <dbReference type="ChEBI" id="CHEBI:32395"/>
        <dbReference type="ChEBI" id="CHEBI:33019"/>
        <dbReference type="ChEBI" id="CHEBI:57287"/>
        <dbReference type="ChEBI" id="CHEBI:57368"/>
        <dbReference type="ChEBI" id="CHEBI:456215"/>
        <dbReference type="EC" id="6.2.1.15"/>
    </reaction>
    <physiologicalReaction direction="left-to-right" evidence="10">
        <dbReference type="Rhea" id="RHEA:19714"/>
    </physiologicalReaction>
</comment>
<dbReference type="PANTHER" id="PTHR43272:SF107">
    <property type="entry name" value="LONG-CHAIN-FATTY-ACID--COA LIGASE 5"/>
    <property type="match status" value="1"/>
</dbReference>
<dbReference type="OrthoDB" id="1700726at2759"/>
<gene>
    <name evidence="16" type="ORF">HOLleu_37172</name>
</gene>
<feature type="compositionally biased region" description="Basic and acidic residues" evidence="14">
    <location>
        <begin position="711"/>
        <end position="766"/>
    </location>
</feature>
<keyword evidence="2 13" id="KW-0436">Ligase</keyword>
<dbReference type="EC" id="6.2.1.3" evidence="13"/>
<comment type="catalytic activity">
    <reaction evidence="6">
        <text>5-hydroxy-(6E,8Z,11Z,14Z)-eicosatetraenoate + ATP + CoA = 5-hydroxy-(6E,8Z,11Z,14Z)-eicosatetraenoyl-CoA + AMP + diphosphate</text>
        <dbReference type="Rhea" id="RHEA:52108"/>
        <dbReference type="ChEBI" id="CHEBI:30616"/>
        <dbReference type="ChEBI" id="CHEBI:33019"/>
        <dbReference type="ChEBI" id="CHEBI:57287"/>
        <dbReference type="ChEBI" id="CHEBI:65341"/>
        <dbReference type="ChEBI" id="CHEBI:136407"/>
        <dbReference type="ChEBI" id="CHEBI:456215"/>
    </reaction>
    <physiologicalReaction direction="left-to-right" evidence="6">
        <dbReference type="Rhea" id="RHEA:52109"/>
    </physiologicalReaction>
</comment>
<evidence type="ECO:0000313" key="16">
    <source>
        <dbReference type="EMBL" id="KAJ8022314.1"/>
    </source>
</evidence>
<feature type="compositionally biased region" description="Low complexity" evidence="14">
    <location>
        <begin position="693"/>
        <end position="703"/>
    </location>
</feature>
<dbReference type="GO" id="GO:0016020">
    <property type="term" value="C:membrane"/>
    <property type="evidence" value="ECO:0007669"/>
    <property type="project" value="TreeGrafter"/>
</dbReference>
<dbReference type="InterPro" id="IPR000873">
    <property type="entry name" value="AMP-dep_synth/lig_dom"/>
</dbReference>
<dbReference type="InterPro" id="IPR045311">
    <property type="entry name" value="LC-FACS_euk"/>
</dbReference>